<keyword evidence="2" id="KW-1185">Reference proteome</keyword>
<dbReference type="Proteomes" id="UP001596138">
    <property type="component" value="Unassembled WGS sequence"/>
</dbReference>
<accession>A0ABW1SWL6</accession>
<protein>
    <submittedName>
        <fullName evidence="1">DUF4287 domain-containing protein</fullName>
    </submittedName>
</protein>
<comment type="caution">
    <text evidence="1">The sequence shown here is derived from an EMBL/GenBank/DDBJ whole genome shotgun (WGS) entry which is preliminary data.</text>
</comment>
<name>A0ABW1SWL6_9ACTN</name>
<dbReference type="EMBL" id="JBHSTI010000002">
    <property type="protein sequence ID" value="MFC6236743.1"/>
    <property type="molecule type" value="Genomic_DNA"/>
</dbReference>
<reference evidence="2" key="1">
    <citation type="journal article" date="2019" name="Int. J. Syst. Evol. Microbiol.">
        <title>The Global Catalogue of Microorganisms (GCM) 10K type strain sequencing project: providing services to taxonomists for standard genome sequencing and annotation.</title>
        <authorList>
            <consortium name="The Broad Institute Genomics Platform"/>
            <consortium name="The Broad Institute Genome Sequencing Center for Infectious Disease"/>
            <person name="Wu L."/>
            <person name="Ma J."/>
        </authorList>
    </citation>
    <scope>NUCLEOTIDE SEQUENCE [LARGE SCALE GENOMIC DNA]</scope>
    <source>
        <strain evidence="2">CGMCC 4.7317</strain>
    </source>
</reference>
<sequence>MIRHSEETHQQLVQRLPSATGRDVKDWMRSLEDGPAFSRFEEKVNWLRDEHGLSHGFATAIVHEADMVRAHRKLG</sequence>
<proteinExistence type="predicted"/>
<organism evidence="1 2">
    <name type="scientific">Longivirga aurantiaca</name>
    <dbReference type="NCBI Taxonomy" id="1837743"/>
    <lineage>
        <taxon>Bacteria</taxon>
        <taxon>Bacillati</taxon>
        <taxon>Actinomycetota</taxon>
        <taxon>Actinomycetes</taxon>
        <taxon>Sporichthyales</taxon>
        <taxon>Sporichthyaceae</taxon>
        <taxon>Longivirga</taxon>
    </lineage>
</organism>
<evidence type="ECO:0000313" key="1">
    <source>
        <dbReference type="EMBL" id="MFC6236743.1"/>
    </source>
</evidence>
<dbReference type="RefSeq" id="WP_386763779.1">
    <property type="nucleotide sequence ID" value="NZ_JBHSTI010000002.1"/>
</dbReference>
<dbReference type="Pfam" id="PF14117">
    <property type="entry name" value="DUF4287"/>
    <property type="match status" value="1"/>
</dbReference>
<dbReference type="InterPro" id="IPR025629">
    <property type="entry name" value="DUF4287"/>
</dbReference>
<evidence type="ECO:0000313" key="2">
    <source>
        <dbReference type="Proteomes" id="UP001596138"/>
    </source>
</evidence>
<gene>
    <name evidence="1" type="ORF">ACFQGU_02555</name>
</gene>